<dbReference type="PANTHER" id="PTHR37182:SF2">
    <property type="entry name" value="F24J8.11 PROTEIN"/>
    <property type="match status" value="1"/>
</dbReference>
<evidence type="ECO:0000313" key="3">
    <source>
        <dbReference type="Proteomes" id="UP001177140"/>
    </source>
</evidence>
<gene>
    <name evidence="2" type="ORF">MKW94_030600</name>
</gene>
<organism evidence="2 3">
    <name type="scientific">Papaver nudicaule</name>
    <name type="common">Iceland poppy</name>
    <dbReference type="NCBI Taxonomy" id="74823"/>
    <lineage>
        <taxon>Eukaryota</taxon>
        <taxon>Viridiplantae</taxon>
        <taxon>Streptophyta</taxon>
        <taxon>Embryophyta</taxon>
        <taxon>Tracheophyta</taxon>
        <taxon>Spermatophyta</taxon>
        <taxon>Magnoliopsida</taxon>
        <taxon>Ranunculales</taxon>
        <taxon>Papaveraceae</taxon>
        <taxon>Papaveroideae</taxon>
        <taxon>Papaver</taxon>
    </lineage>
</organism>
<sequence>MAHSLASSLQLSVAAVSTRSKQRNYQCVRFQKISCDQQSPNYQTVDNKSETQSAISRRVLVGGFTGAILSLNVGNQTANAAQRRPPPKPPAEKKDPNVSGVTAKVLANKKRKEAMKEAVAKLRERGKPIEGASVSNE</sequence>
<proteinExistence type="predicted"/>
<dbReference type="AlphaFoldDB" id="A0AA42B5M8"/>
<comment type="caution">
    <text evidence="2">The sequence shown here is derived from an EMBL/GenBank/DDBJ whole genome shotgun (WGS) entry which is preliminary data.</text>
</comment>
<name>A0AA42B5M8_PAPNU</name>
<protein>
    <submittedName>
        <fullName evidence="2">Uncharacterized protein</fullName>
    </submittedName>
</protein>
<accession>A0AA42B5M8</accession>
<dbReference type="Proteomes" id="UP001177140">
    <property type="component" value="Unassembled WGS sequence"/>
</dbReference>
<dbReference type="PANTHER" id="PTHR37182">
    <property type="entry name" value="F24J8.11 PROTEIN"/>
    <property type="match status" value="1"/>
</dbReference>
<evidence type="ECO:0000313" key="2">
    <source>
        <dbReference type="EMBL" id="MCL7052320.1"/>
    </source>
</evidence>
<evidence type="ECO:0000256" key="1">
    <source>
        <dbReference type="SAM" id="MobiDB-lite"/>
    </source>
</evidence>
<keyword evidence="3" id="KW-1185">Reference proteome</keyword>
<feature type="region of interest" description="Disordered" evidence="1">
    <location>
        <begin position="75"/>
        <end position="116"/>
    </location>
</feature>
<dbReference type="EMBL" id="JAJJMA010348438">
    <property type="protein sequence ID" value="MCL7052320.1"/>
    <property type="molecule type" value="Genomic_DNA"/>
</dbReference>
<reference evidence="2" key="1">
    <citation type="submission" date="2022-03" db="EMBL/GenBank/DDBJ databases">
        <title>A functionally conserved STORR gene fusion in Papaver species that diverged 16.8 million years ago.</title>
        <authorList>
            <person name="Catania T."/>
        </authorList>
    </citation>
    <scope>NUCLEOTIDE SEQUENCE</scope>
    <source>
        <strain evidence="2">S-191538</strain>
    </source>
</reference>